<dbReference type="GO" id="GO:0005886">
    <property type="term" value="C:plasma membrane"/>
    <property type="evidence" value="ECO:0007669"/>
    <property type="project" value="TreeGrafter"/>
</dbReference>
<feature type="transmembrane region" description="Helical" evidence="6">
    <location>
        <begin position="150"/>
        <end position="177"/>
    </location>
</feature>
<feature type="transmembrane region" description="Helical" evidence="6">
    <location>
        <begin position="99"/>
        <end position="119"/>
    </location>
</feature>
<comment type="subcellular location">
    <subcellularLocation>
        <location evidence="1">Membrane</location>
        <topology evidence="1">Multi-pass membrane protein</topology>
    </subcellularLocation>
</comment>
<comment type="caution">
    <text evidence="7">The sequence shown here is derived from an EMBL/GenBank/DDBJ whole genome shotgun (WGS) entry which is preliminary data.</text>
</comment>
<dbReference type="SUPFAM" id="SSF103473">
    <property type="entry name" value="MFS general substrate transporter"/>
    <property type="match status" value="1"/>
</dbReference>
<dbReference type="Proteomes" id="UP000696573">
    <property type="component" value="Unassembled WGS sequence"/>
</dbReference>
<reference evidence="7" key="1">
    <citation type="submission" date="2021-10" db="EMBL/GenBank/DDBJ databases">
        <authorList>
            <person name="Piombo E."/>
        </authorList>
    </citation>
    <scope>NUCLEOTIDE SEQUENCE</scope>
</reference>
<evidence type="ECO:0000256" key="5">
    <source>
        <dbReference type="SAM" id="MobiDB-lite"/>
    </source>
</evidence>
<evidence type="ECO:0000313" key="7">
    <source>
        <dbReference type="EMBL" id="CAH0015670.1"/>
    </source>
</evidence>
<keyword evidence="3 6" id="KW-1133">Transmembrane helix</keyword>
<dbReference type="EMBL" id="CABFNQ020000451">
    <property type="protein sequence ID" value="CAH0015670.1"/>
    <property type="molecule type" value="Genomic_DNA"/>
</dbReference>
<sequence>MAKQTHEDHRVEGSTTLWPPGTICLDDMRPSENKQVILQPRPSEDPNDPLNWSKWRKNWNFALVCFYVAMVAEFINASSPTWGAMNKELGYSYEILNDSYAVGCASLGLGSIILIPFALKYGRRPIYIFSTVLQFGLSIWSAKMQTVADIMLINILQCFFGSLAETIVQMTIADLFFVHQRGKMNAFYVWTWYVATYLGILIAGFVAKGQGWRWIWWWNVIFFGITIFVVFFGYEETKYIPPFSTSLPQSTEPQDTALTSADGEKVDEKVVSGQGVAKPPRSIPEAEQDLPADLYTVHINPDIPVKTYRQRLAILTTTSSSEGGAQSFLRHTWQPLVLLGTIPAVAFAALVYGILTGLGDTMSATLSTYLPEPPYSFNSDQIGLMSIPRMIGSTIGPLVGPLSDWWIVYLARRNKGIYQPETRLWCIIPFLAFVPAGSLMFGIGLNNSVPWPVIAVGLALYQIGITSINTIVLTYLTDCYQDIIGDALVGVTVVRNTFSTAFVFAVTPWAAKVGIKWVMVTILAIACIILLFFIVFIKWGNMFRARFAARYHYYAARQYKERNH</sequence>
<dbReference type="InterPro" id="IPR011701">
    <property type="entry name" value="MFS"/>
</dbReference>
<feature type="transmembrane region" description="Helical" evidence="6">
    <location>
        <begin position="517"/>
        <end position="537"/>
    </location>
</feature>
<dbReference type="OrthoDB" id="5215911at2759"/>
<dbReference type="PANTHER" id="PTHR23502">
    <property type="entry name" value="MAJOR FACILITATOR SUPERFAMILY"/>
    <property type="match status" value="1"/>
</dbReference>
<dbReference type="Pfam" id="PF07690">
    <property type="entry name" value="MFS_1"/>
    <property type="match status" value="1"/>
</dbReference>
<gene>
    <name evidence="7" type="ORF">CRHIZ90672A_00007861</name>
</gene>
<dbReference type="GO" id="GO:0022857">
    <property type="term" value="F:transmembrane transporter activity"/>
    <property type="evidence" value="ECO:0007669"/>
    <property type="project" value="InterPro"/>
</dbReference>
<dbReference type="Gene3D" id="1.20.1250.20">
    <property type="entry name" value="MFS general substrate transporter like domains"/>
    <property type="match status" value="1"/>
</dbReference>
<evidence type="ECO:0000313" key="8">
    <source>
        <dbReference type="Proteomes" id="UP000696573"/>
    </source>
</evidence>
<protein>
    <submittedName>
        <fullName evidence="7">Uncharacterized protein</fullName>
    </submittedName>
</protein>
<keyword evidence="2 6" id="KW-0812">Transmembrane</keyword>
<feature type="transmembrane region" description="Helical" evidence="6">
    <location>
        <begin position="488"/>
        <end position="511"/>
    </location>
</feature>
<evidence type="ECO:0000256" key="3">
    <source>
        <dbReference type="ARBA" id="ARBA00022989"/>
    </source>
</evidence>
<evidence type="ECO:0000256" key="6">
    <source>
        <dbReference type="SAM" id="Phobius"/>
    </source>
</evidence>
<feature type="compositionally biased region" description="Basic and acidic residues" evidence="5">
    <location>
        <begin position="1"/>
        <end position="12"/>
    </location>
</feature>
<feature type="region of interest" description="Disordered" evidence="5">
    <location>
        <begin position="1"/>
        <end position="21"/>
    </location>
</feature>
<keyword evidence="8" id="KW-1185">Reference proteome</keyword>
<feature type="transmembrane region" description="Helical" evidence="6">
    <location>
        <begin position="424"/>
        <end position="445"/>
    </location>
</feature>
<name>A0A9N9V288_9HYPO</name>
<keyword evidence="4 6" id="KW-0472">Membrane</keyword>
<organism evidence="7 8">
    <name type="scientific">Clonostachys rhizophaga</name>
    <dbReference type="NCBI Taxonomy" id="160324"/>
    <lineage>
        <taxon>Eukaryota</taxon>
        <taxon>Fungi</taxon>
        <taxon>Dikarya</taxon>
        <taxon>Ascomycota</taxon>
        <taxon>Pezizomycotina</taxon>
        <taxon>Sordariomycetes</taxon>
        <taxon>Hypocreomycetidae</taxon>
        <taxon>Hypocreales</taxon>
        <taxon>Bionectriaceae</taxon>
        <taxon>Clonostachys</taxon>
    </lineage>
</organism>
<evidence type="ECO:0000256" key="1">
    <source>
        <dbReference type="ARBA" id="ARBA00004141"/>
    </source>
</evidence>
<feature type="transmembrane region" description="Helical" evidence="6">
    <location>
        <begin position="189"/>
        <end position="208"/>
    </location>
</feature>
<feature type="transmembrane region" description="Helical" evidence="6">
    <location>
        <begin position="336"/>
        <end position="355"/>
    </location>
</feature>
<proteinExistence type="predicted"/>
<dbReference type="InterPro" id="IPR036259">
    <property type="entry name" value="MFS_trans_sf"/>
</dbReference>
<feature type="transmembrane region" description="Helical" evidence="6">
    <location>
        <begin position="214"/>
        <end position="234"/>
    </location>
</feature>
<feature type="transmembrane region" description="Helical" evidence="6">
    <location>
        <begin position="59"/>
        <end position="79"/>
    </location>
</feature>
<dbReference type="AlphaFoldDB" id="A0A9N9V288"/>
<evidence type="ECO:0000256" key="4">
    <source>
        <dbReference type="ARBA" id="ARBA00023136"/>
    </source>
</evidence>
<dbReference type="PANTHER" id="PTHR23502:SF50">
    <property type="entry name" value="TRANSPORTER, PUTATIVE (AFU_ORTHOLOGUE AFUA_5G00430)-RELATED"/>
    <property type="match status" value="1"/>
</dbReference>
<feature type="transmembrane region" description="Helical" evidence="6">
    <location>
        <begin position="451"/>
        <end position="476"/>
    </location>
</feature>
<evidence type="ECO:0000256" key="2">
    <source>
        <dbReference type="ARBA" id="ARBA00022692"/>
    </source>
</evidence>
<accession>A0A9N9V288</accession>